<organism evidence="1 2">
    <name type="scientific">Gordonia phage KidneyBean</name>
    <dbReference type="NCBI Taxonomy" id="2301603"/>
    <lineage>
        <taxon>Viruses</taxon>
        <taxon>Duplodnaviria</taxon>
        <taxon>Heunggongvirae</taxon>
        <taxon>Uroviricota</taxon>
        <taxon>Caudoviricetes</taxon>
        <taxon>Zierdtviridae</taxon>
        <taxon>Emilbogenvirinae</taxon>
        <taxon>Foxborovirus</taxon>
        <taxon>Foxborovirus kidneybean</taxon>
    </lineage>
</organism>
<accession>A0A385UIG6</accession>
<reference evidence="1 2" key="1">
    <citation type="submission" date="2018-08" db="EMBL/GenBank/DDBJ databases">
        <authorList>
            <person name="Ardery S.C."/>
            <person name="Daly K.B."/>
            <person name="Whitehead I.W."/>
            <person name="Huttelmaier S.A."/>
            <person name="Tobiason D.M."/>
            <person name="Delesalle V.A."/>
            <person name="Garlena R.A."/>
            <person name="Russell D.A."/>
            <person name="Pope W.H."/>
            <person name="Jacobs-Sera D."/>
            <person name="Hatfull G.F."/>
        </authorList>
    </citation>
    <scope>NUCLEOTIDE SEQUENCE [LARGE SCALE GENOMIC DNA]</scope>
</reference>
<keyword evidence="2" id="KW-1185">Reference proteome</keyword>
<dbReference type="Proteomes" id="UP000282667">
    <property type="component" value="Segment"/>
</dbReference>
<dbReference type="GeneID" id="65116052"/>
<gene>
    <name evidence="1" type="primary">31</name>
    <name evidence="1" type="ORF">SEA_KIDNEYBEAN_31</name>
</gene>
<dbReference type="RefSeq" id="YP_010098379.1">
    <property type="nucleotide sequence ID" value="NC_055767.1"/>
</dbReference>
<dbReference type="EMBL" id="MH727552">
    <property type="protein sequence ID" value="AYB69749.1"/>
    <property type="molecule type" value="Genomic_DNA"/>
</dbReference>
<name>A0A385UIG6_9CAUD</name>
<evidence type="ECO:0000313" key="1">
    <source>
        <dbReference type="EMBL" id="AYB69749.1"/>
    </source>
</evidence>
<proteinExistence type="predicted"/>
<protein>
    <submittedName>
        <fullName evidence="1">Head-to-tail adaptor</fullName>
    </submittedName>
</protein>
<dbReference type="KEGG" id="vg:65116052"/>
<sequence>MTALATFEHVQSGFEKPIPTSLKPKVEVFLGRASRRLHLEAPKLAAAVEKAIAESDYDPSVEESETNEIPTIVGFARDMLVQAAENKLRNFSGYSSESAGVFSVTRDDYWAKGRITFEPDDLRLLNENIDDTFGAVLTGPIRTSVPPHRWP</sequence>
<evidence type="ECO:0000313" key="2">
    <source>
        <dbReference type="Proteomes" id="UP000282667"/>
    </source>
</evidence>